<dbReference type="PROSITE" id="PS50893">
    <property type="entry name" value="ABC_TRANSPORTER_2"/>
    <property type="match status" value="1"/>
</dbReference>
<dbReference type="PANTHER" id="PTHR43776">
    <property type="entry name" value="TRANSPORT ATP-BINDING PROTEIN"/>
    <property type="match status" value="1"/>
</dbReference>
<evidence type="ECO:0000256" key="4">
    <source>
        <dbReference type="ARBA" id="ARBA00022840"/>
    </source>
</evidence>
<dbReference type="Pfam" id="PF00005">
    <property type="entry name" value="ABC_tran"/>
    <property type="match status" value="1"/>
</dbReference>
<dbReference type="InterPro" id="IPR017871">
    <property type="entry name" value="ABC_transporter-like_CS"/>
</dbReference>
<dbReference type="Gene3D" id="3.40.50.300">
    <property type="entry name" value="P-loop containing nucleotide triphosphate hydrolases"/>
    <property type="match status" value="1"/>
</dbReference>
<dbReference type="SUPFAM" id="SSF52540">
    <property type="entry name" value="P-loop containing nucleoside triphosphate hydrolases"/>
    <property type="match status" value="1"/>
</dbReference>
<dbReference type="InterPro" id="IPR003593">
    <property type="entry name" value="AAA+_ATPase"/>
</dbReference>
<dbReference type="GO" id="GO:0005524">
    <property type="term" value="F:ATP binding"/>
    <property type="evidence" value="ECO:0007669"/>
    <property type="project" value="UniProtKB-KW"/>
</dbReference>
<feature type="domain" description="ABC transporter" evidence="5">
    <location>
        <begin position="5"/>
        <end position="281"/>
    </location>
</feature>
<accession>A0A133VK96</accession>
<evidence type="ECO:0000256" key="3">
    <source>
        <dbReference type="ARBA" id="ARBA00022741"/>
    </source>
</evidence>
<organism evidence="6 7">
    <name type="scientific">candidate division MSBL1 archaeon SCGC-AAA382C18</name>
    <dbReference type="NCBI Taxonomy" id="1698281"/>
    <lineage>
        <taxon>Archaea</taxon>
        <taxon>Methanobacteriati</taxon>
        <taxon>Methanobacteriota</taxon>
        <taxon>candidate division MSBL1</taxon>
    </lineage>
</organism>
<evidence type="ECO:0000313" key="6">
    <source>
        <dbReference type="EMBL" id="KXB06843.1"/>
    </source>
</evidence>
<dbReference type="Pfam" id="PF08352">
    <property type="entry name" value="oligo_HPY"/>
    <property type="match status" value="1"/>
</dbReference>
<proteinExistence type="inferred from homology"/>
<dbReference type="PROSITE" id="PS00211">
    <property type="entry name" value="ABC_TRANSPORTER_1"/>
    <property type="match status" value="1"/>
</dbReference>
<dbReference type="GO" id="GO:0016887">
    <property type="term" value="F:ATP hydrolysis activity"/>
    <property type="evidence" value="ECO:0007669"/>
    <property type="project" value="InterPro"/>
</dbReference>
<dbReference type="InterPro" id="IPR027417">
    <property type="entry name" value="P-loop_NTPase"/>
</dbReference>
<evidence type="ECO:0000259" key="5">
    <source>
        <dbReference type="PROSITE" id="PS50893"/>
    </source>
</evidence>
<dbReference type="SMART" id="SM00382">
    <property type="entry name" value="AAA"/>
    <property type="match status" value="1"/>
</dbReference>
<dbReference type="InterPro" id="IPR003439">
    <property type="entry name" value="ABC_transporter-like_ATP-bd"/>
</dbReference>
<keyword evidence="4" id="KW-0067">ATP-binding</keyword>
<dbReference type="GO" id="GO:0055085">
    <property type="term" value="P:transmembrane transport"/>
    <property type="evidence" value="ECO:0007669"/>
    <property type="project" value="UniProtKB-ARBA"/>
</dbReference>
<gene>
    <name evidence="6" type="ORF">AKJ52_01495</name>
</gene>
<reference evidence="6 7" key="1">
    <citation type="journal article" date="2016" name="Sci. Rep.">
        <title>Metabolic traits of an uncultured archaeal lineage -MSBL1- from brine pools of the Red Sea.</title>
        <authorList>
            <person name="Mwirichia R."/>
            <person name="Alam I."/>
            <person name="Rashid M."/>
            <person name="Vinu M."/>
            <person name="Ba-Alawi W."/>
            <person name="Anthony Kamau A."/>
            <person name="Kamanda Ngugi D."/>
            <person name="Goker M."/>
            <person name="Klenk H.P."/>
            <person name="Bajic V."/>
            <person name="Stingl U."/>
        </authorList>
    </citation>
    <scope>NUCLEOTIDE SEQUENCE [LARGE SCALE GENOMIC DNA]</scope>
    <source>
        <strain evidence="6">SCGC-AAA382C18</strain>
    </source>
</reference>
<evidence type="ECO:0000256" key="2">
    <source>
        <dbReference type="ARBA" id="ARBA00022448"/>
    </source>
</evidence>
<name>A0A133VK96_9EURY</name>
<dbReference type="NCBIfam" id="TIGR01727">
    <property type="entry name" value="oligo_HPY"/>
    <property type="match status" value="1"/>
</dbReference>
<dbReference type="EMBL" id="LHYF01000021">
    <property type="protein sequence ID" value="KXB06843.1"/>
    <property type="molecule type" value="Genomic_DNA"/>
</dbReference>
<protein>
    <recommendedName>
        <fullName evidence="5">ABC transporter domain-containing protein</fullName>
    </recommendedName>
</protein>
<evidence type="ECO:0000256" key="1">
    <source>
        <dbReference type="ARBA" id="ARBA00005417"/>
    </source>
</evidence>
<keyword evidence="7" id="KW-1185">Reference proteome</keyword>
<comment type="similarity">
    <text evidence="1">Belongs to the ABC transporter superfamily.</text>
</comment>
<dbReference type="PANTHER" id="PTHR43776:SF7">
    <property type="entry name" value="D,D-DIPEPTIDE TRANSPORT ATP-BINDING PROTEIN DDPF-RELATED"/>
    <property type="match status" value="1"/>
</dbReference>
<comment type="caution">
    <text evidence="6">The sequence shown here is derived from an EMBL/GenBank/DDBJ whole genome shotgun (WGS) entry which is preliminary data.</text>
</comment>
<keyword evidence="2" id="KW-0813">Transport</keyword>
<dbReference type="InterPro" id="IPR013563">
    <property type="entry name" value="Oligopep_ABC_C"/>
</dbReference>
<keyword evidence="3" id="KW-0547">Nucleotide-binding</keyword>
<dbReference type="AlphaFoldDB" id="A0A133VK96"/>
<dbReference type="Proteomes" id="UP000070404">
    <property type="component" value="Unassembled WGS sequence"/>
</dbReference>
<sequence length="349" mass="39326">MDTVLETRNLKKYFSVTGGILKRKIDDVRAVDGVDMAIERGKCFGLVGESGCGKSTLGRTIVRLLDPTDGHIFYDIEEDIKNEIVELAESEDSENNRLQALEKEYCLSEFEGKNLNKMREKIQIVFQDPTTSLNPRMLVKDIVGEPLEVHDIAGDKREKVLKLLKDVGLDEEHLYRYPHEFSGGQRQRIAIARALAVDPELLILDEPTSALDVSVQAQIINMLQRLQKEHDLTYLFITHDLSVAEYICDRIAVMYLGRIVEQAPTEKLFAAPKHPYTGGLLSSAPIADPNEEREVSVEIAGEVPSPRDPPQGCSFHPRCPNCTDKCTKEYPPLEEKEENQIAACWHPLD</sequence>
<dbReference type="InterPro" id="IPR050319">
    <property type="entry name" value="ABC_transp_ATP-bind"/>
</dbReference>
<dbReference type="CDD" id="cd03257">
    <property type="entry name" value="ABC_NikE_OppD_transporters"/>
    <property type="match status" value="1"/>
</dbReference>
<dbReference type="GO" id="GO:0015833">
    <property type="term" value="P:peptide transport"/>
    <property type="evidence" value="ECO:0007669"/>
    <property type="project" value="InterPro"/>
</dbReference>
<evidence type="ECO:0000313" key="7">
    <source>
        <dbReference type="Proteomes" id="UP000070404"/>
    </source>
</evidence>